<name>A0ABS7WQE1_9BACT</name>
<dbReference type="EMBL" id="JACGBB010000004">
    <property type="protein sequence ID" value="MBZ7986988.1"/>
    <property type="molecule type" value="Genomic_DNA"/>
</dbReference>
<organism evidence="1 2">
    <name type="scientific">Campylobacter canadensis</name>
    <dbReference type="NCBI Taxonomy" id="449520"/>
    <lineage>
        <taxon>Bacteria</taxon>
        <taxon>Pseudomonadati</taxon>
        <taxon>Campylobacterota</taxon>
        <taxon>Epsilonproteobacteria</taxon>
        <taxon>Campylobacterales</taxon>
        <taxon>Campylobacteraceae</taxon>
        <taxon>Campylobacter</taxon>
    </lineage>
</organism>
<reference evidence="1 2" key="1">
    <citation type="submission" date="2020-07" db="EMBL/GenBank/DDBJ databases">
        <title>Transfer of Campylobacter canadensis to the novel genus Avispirillum gen. nov., that also includes two novel species recovered from migratory waterfowl: Avispirillum anseris sp. nov. and Avispirillum brantae sp. nov.</title>
        <authorList>
            <person name="Miller W.G."/>
            <person name="Chapman M.H."/>
            <person name="Yee E."/>
            <person name="Inglis G.D."/>
        </authorList>
    </citation>
    <scope>NUCLEOTIDE SEQUENCE [LARGE SCALE GENOMIC DNA]</scope>
    <source>
        <strain evidence="1 2">L283</strain>
    </source>
</reference>
<dbReference type="InterPro" id="IPR025324">
    <property type="entry name" value="DUF4230"/>
</dbReference>
<protein>
    <submittedName>
        <fullName evidence="1">DUF4230 domain-containing protein</fullName>
    </submittedName>
</protein>
<sequence length="217" mass="25160">MESILLILILVILVIISIKLFFAKTKTEEKTKIVNDIYQMKSIGELSVFQVFSKEIVTKKDSTFNGVWESILGWSLSKRQIALIFEFEISFLYDLRDKNFKIIELDDGHYKIIMPECKYKHSIIDMQFYDEKNAKLLPFLLPDLINNTGFSFSEEQKNKLIKEAKEEVKELSLTLIKNLESKIHKSAEDTLMAIAKGFGAKSIEFEFKDNNTNLNVN</sequence>
<evidence type="ECO:0000313" key="2">
    <source>
        <dbReference type="Proteomes" id="UP000786183"/>
    </source>
</evidence>
<evidence type="ECO:0000313" key="1">
    <source>
        <dbReference type="EMBL" id="MBZ7986988.1"/>
    </source>
</evidence>
<dbReference type="Pfam" id="PF14014">
    <property type="entry name" value="DUF4230"/>
    <property type="match status" value="1"/>
</dbReference>
<dbReference type="Proteomes" id="UP000786183">
    <property type="component" value="Unassembled WGS sequence"/>
</dbReference>
<keyword evidence="2" id="KW-1185">Reference proteome</keyword>
<proteinExistence type="predicted"/>
<dbReference type="RefSeq" id="WP_172233138.1">
    <property type="nucleotide sequence ID" value="NZ_CP035946.1"/>
</dbReference>
<accession>A0ABS7WQE1</accession>
<gene>
    <name evidence="1" type="ORF">AVCANL283_02490</name>
</gene>
<comment type="caution">
    <text evidence="1">The sequence shown here is derived from an EMBL/GenBank/DDBJ whole genome shotgun (WGS) entry which is preliminary data.</text>
</comment>